<evidence type="ECO:0008006" key="3">
    <source>
        <dbReference type="Google" id="ProtNLM"/>
    </source>
</evidence>
<proteinExistence type="predicted"/>
<sequence length="393" mass="44815">MVYVHRKALLDKFTPTTFDHLTPEDEQRLARKLWKWKDPTESEVDGRIYSRQDIWAHRHEWRLLGSGSEGEAFTYNGTVIKVYKTVHHPFRNCVPATSPEMRWPTEIAASLVLGGVVDSQSSRQDMDFLPVTDYFLSPATQTEPQKWHFLTQYLPLGNLAELAEHLRSSEHSYTGLELDMLFRAQMERLLQALDRMHRQYGLCHDDIKPDNIWLSGAEESDAAKHWILADLGNVREPSHPYHSSILWSKLNNNLPDCRINDVLRLLKSYVQFMREAVDDVAALDDQFFQAREPWAQLFWNTWDAVQARRPVSASSVGILSRDLGPESKHARDAAARGCQPPESWNPLSTLLLSKEHLRARAARDVLKITGADSVARARGMASLLGVPVGRCKA</sequence>
<keyword evidence="2" id="KW-1185">Reference proteome</keyword>
<comment type="caution">
    <text evidence="1">The sequence shown here is derived from an EMBL/GenBank/DDBJ whole genome shotgun (WGS) entry which is preliminary data.</text>
</comment>
<dbReference type="EMBL" id="JAZAVJ010000015">
    <property type="protein sequence ID" value="KAK7422536.1"/>
    <property type="molecule type" value="Genomic_DNA"/>
</dbReference>
<dbReference type="InterPro" id="IPR011009">
    <property type="entry name" value="Kinase-like_dom_sf"/>
</dbReference>
<accession>A0ABR1HPR2</accession>
<name>A0ABR1HPR2_9HYPO</name>
<protein>
    <recommendedName>
        <fullName evidence="3">Protein kinase domain-containing protein</fullName>
    </recommendedName>
</protein>
<evidence type="ECO:0000313" key="2">
    <source>
        <dbReference type="Proteomes" id="UP001498476"/>
    </source>
</evidence>
<organism evidence="1 2">
    <name type="scientific">Neonectria punicea</name>
    <dbReference type="NCBI Taxonomy" id="979145"/>
    <lineage>
        <taxon>Eukaryota</taxon>
        <taxon>Fungi</taxon>
        <taxon>Dikarya</taxon>
        <taxon>Ascomycota</taxon>
        <taxon>Pezizomycotina</taxon>
        <taxon>Sordariomycetes</taxon>
        <taxon>Hypocreomycetidae</taxon>
        <taxon>Hypocreales</taxon>
        <taxon>Nectriaceae</taxon>
        <taxon>Neonectria</taxon>
    </lineage>
</organism>
<dbReference type="SUPFAM" id="SSF56112">
    <property type="entry name" value="Protein kinase-like (PK-like)"/>
    <property type="match status" value="1"/>
</dbReference>
<evidence type="ECO:0000313" key="1">
    <source>
        <dbReference type="EMBL" id="KAK7422536.1"/>
    </source>
</evidence>
<dbReference type="Proteomes" id="UP001498476">
    <property type="component" value="Unassembled WGS sequence"/>
</dbReference>
<dbReference type="Gene3D" id="1.10.510.10">
    <property type="entry name" value="Transferase(Phosphotransferase) domain 1"/>
    <property type="match status" value="1"/>
</dbReference>
<gene>
    <name evidence="1" type="ORF">QQX98_001558</name>
</gene>
<reference evidence="1 2" key="1">
    <citation type="journal article" date="2025" name="Microbiol. Resour. Announc.">
        <title>Draft genome sequences for Neonectria magnoliae and Neonectria punicea, canker pathogens of Liriodendron tulipifera and Acer saccharum in West Virginia.</title>
        <authorList>
            <person name="Petronek H.M."/>
            <person name="Kasson M.T."/>
            <person name="Metheny A.M."/>
            <person name="Stauder C.M."/>
            <person name="Lovett B."/>
            <person name="Lynch S.C."/>
            <person name="Garnas J.R."/>
            <person name="Kasson L.R."/>
            <person name="Stajich J.E."/>
        </authorList>
    </citation>
    <scope>NUCLEOTIDE SEQUENCE [LARGE SCALE GENOMIC DNA]</scope>
    <source>
        <strain evidence="1 2">NRRL 64653</strain>
    </source>
</reference>